<evidence type="ECO:0000313" key="1">
    <source>
        <dbReference type="EMBL" id="KAJ7679744.1"/>
    </source>
</evidence>
<dbReference type="EMBL" id="JARKIE010000128">
    <property type="protein sequence ID" value="KAJ7679744.1"/>
    <property type="molecule type" value="Genomic_DNA"/>
</dbReference>
<accession>A0AAD7D550</accession>
<protein>
    <submittedName>
        <fullName evidence="1">Uncharacterized protein</fullName>
    </submittedName>
</protein>
<reference evidence="1" key="1">
    <citation type="submission" date="2023-03" db="EMBL/GenBank/DDBJ databases">
        <title>Massive genome expansion in bonnet fungi (Mycena s.s.) driven by repeated elements and novel gene families across ecological guilds.</title>
        <authorList>
            <consortium name="Lawrence Berkeley National Laboratory"/>
            <person name="Harder C.B."/>
            <person name="Miyauchi S."/>
            <person name="Viragh M."/>
            <person name="Kuo A."/>
            <person name="Thoen E."/>
            <person name="Andreopoulos B."/>
            <person name="Lu D."/>
            <person name="Skrede I."/>
            <person name="Drula E."/>
            <person name="Henrissat B."/>
            <person name="Morin E."/>
            <person name="Kohler A."/>
            <person name="Barry K."/>
            <person name="LaButti K."/>
            <person name="Morin E."/>
            <person name="Salamov A."/>
            <person name="Lipzen A."/>
            <person name="Mereny Z."/>
            <person name="Hegedus B."/>
            <person name="Baldrian P."/>
            <person name="Stursova M."/>
            <person name="Weitz H."/>
            <person name="Taylor A."/>
            <person name="Grigoriev I.V."/>
            <person name="Nagy L.G."/>
            <person name="Martin F."/>
            <person name="Kauserud H."/>
        </authorList>
    </citation>
    <scope>NUCLEOTIDE SEQUENCE</scope>
    <source>
        <strain evidence="1">CBHHK067</strain>
    </source>
</reference>
<dbReference type="Proteomes" id="UP001221757">
    <property type="component" value="Unassembled WGS sequence"/>
</dbReference>
<keyword evidence="2" id="KW-1185">Reference proteome</keyword>
<organism evidence="1 2">
    <name type="scientific">Mycena rosella</name>
    <name type="common">Pink bonnet</name>
    <name type="synonym">Agaricus rosellus</name>
    <dbReference type="NCBI Taxonomy" id="1033263"/>
    <lineage>
        <taxon>Eukaryota</taxon>
        <taxon>Fungi</taxon>
        <taxon>Dikarya</taxon>
        <taxon>Basidiomycota</taxon>
        <taxon>Agaricomycotina</taxon>
        <taxon>Agaricomycetes</taxon>
        <taxon>Agaricomycetidae</taxon>
        <taxon>Agaricales</taxon>
        <taxon>Marasmiineae</taxon>
        <taxon>Mycenaceae</taxon>
        <taxon>Mycena</taxon>
    </lineage>
</organism>
<evidence type="ECO:0000313" key="2">
    <source>
        <dbReference type="Proteomes" id="UP001221757"/>
    </source>
</evidence>
<proteinExistence type="predicted"/>
<dbReference type="AlphaFoldDB" id="A0AAD7D550"/>
<sequence>MTTIPQELINAVIHEVEDTKSLKAYSLAVSNFLEPSQRILLRFLTLDLASSTLLDLLGRLLAESPHIAAYFTILSLHLTVADILTHQVLSLRDLLAKLTNVQQCTIAGTTIDACRWADLAPVTPAFLDLIQRQQLAELHVLFFAGIPLPVLGLFMRSARKLSLFDVDVDIDGESLPEIQPTDSGMAELFVSQQSPSFYYAVTCPQFASYTANLRKLDVALSTTEYIQDLMRSTAHTLETIRFDCTAPDHDPALPPLPALPALRSIDLVMPIGEHNEPRLLDVLSTILASRPATLTEIRLLYEIYLPLDSPYLLQPETLVGLSRLFADPTTPRLRARLDIHADEDGEMLAGFRTSLQQGLHGFCAEGKLFVEGYSFKDAEFIELSRR</sequence>
<comment type="caution">
    <text evidence="1">The sequence shown here is derived from an EMBL/GenBank/DDBJ whole genome shotgun (WGS) entry which is preliminary data.</text>
</comment>
<gene>
    <name evidence="1" type="ORF">B0H17DRAFT_1077603</name>
</gene>
<name>A0AAD7D550_MYCRO</name>